<name>A0A225NIT8_9RHOB</name>
<dbReference type="SUPFAM" id="SSF109854">
    <property type="entry name" value="DinB/YfiT-like putative metalloenzymes"/>
    <property type="match status" value="1"/>
</dbReference>
<feature type="binding site" evidence="3">
    <location>
        <position position="49"/>
    </location>
    <ligand>
        <name>a divalent metal cation</name>
        <dbReference type="ChEBI" id="CHEBI:60240"/>
    </ligand>
</feature>
<evidence type="ECO:0000313" key="5">
    <source>
        <dbReference type="Proteomes" id="UP000215377"/>
    </source>
</evidence>
<proteinExistence type="inferred from homology"/>
<evidence type="ECO:0000256" key="3">
    <source>
        <dbReference type="PIRSR" id="PIRSR607837-1"/>
    </source>
</evidence>
<evidence type="ECO:0000313" key="4">
    <source>
        <dbReference type="EMBL" id="OWU71669.1"/>
    </source>
</evidence>
<dbReference type="AlphaFoldDB" id="A0A225NIT8"/>
<dbReference type="OrthoDB" id="9807509at2"/>
<dbReference type="GO" id="GO:0046872">
    <property type="term" value="F:metal ion binding"/>
    <property type="evidence" value="ECO:0007669"/>
    <property type="project" value="UniProtKB-KW"/>
</dbReference>
<organism evidence="4 5">
    <name type="scientific">Marinibacterium profundimaris</name>
    <dbReference type="NCBI Taxonomy" id="1679460"/>
    <lineage>
        <taxon>Bacteria</taxon>
        <taxon>Pseudomonadati</taxon>
        <taxon>Pseudomonadota</taxon>
        <taxon>Alphaproteobacteria</taxon>
        <taxon>Rhodobacterales</taxon>
        <taxon>Paracoccaceae</taxon>
        <taxon>Marinibacterium</taxon>
    </lineage>
</organism>
<reference evidence="4 5" key="1">
    <citation type="submission" date="2013-04" db="EMBL/GenBank/DDBJ databases">
        <title>Oceanicola sp. 22II1-22F33 Genome Sequencing.</title>
        <authorList>
            <person name="Lai Q."/>
            <person name="Li G."/>
            <person name="Shao Z."/>
        </authorList>
    </citation>
    <scope>NUCLEOTIDE SEQUENCE [LARGE SCALE GENOMIC DNA]</scope>
    <source>
        <strain evidence="4 5">22II1-22F33</strain>
    </source>
</reference>
<sequence>MSIEHFRLMALNNAWANATFYNALRDLPDGGLSAEAPGFFGSLKATLNHIWMVDLYYVDALENGGRGRSVYEQAELGTALDLAAAQADVDMRFARFCSDLTEEDLAGTRMTERDIGPVEERVDALILHLVQHQVHHRGQAHVQLQYQGVAPPQLDEFYLEYDRAPTARAYFG</sequence>
<dbReference type="PANTHER" id="PTHR37302">
    <property type="entry name" value="SLR1116 PROTEIN"/>
    <property type="match status" value="1"/>
</dbReference>
<comment type="similarity">
    <text evidence="1">Belongs to the DinB family.</text>
</comment>
<dbReference type="Proteomes" id="UP000215377">
    <property type="component" value="Unassembled WGS sequence"/>
</dbReference>
<dbReference type="Pfam" id="PF05163">
    <property type="entry name" value="DinB"/>
    <property type="match status" value="1"/>
</dbReference>
<comment type="caution">
    <text evidence="4">The sequence shown here is derived from an EMBL/GenBank/DDBJ whole genome shotgun (WGS) entry which is preliminary data.</text>
</comment>
<feature type="binding site" evidence="3">
    <location>
        <position position="132"/>
    </location>
    <ligand>
        <name>a divalent metal cation</name>
        <dbReference type="ChEBI" id="CHEBI:60240"/>
    </ligand>
</feature>
<keyword evidence="5" id="KW-1185">Reference proteome</keyword>
<feature type="binding site" evidence="3">
    <location>
        <position position="136"/>
    </location>
    <ligand>
        <name>a divalent metal cation</name>
        <dbReference type="ChEBI" id="CHEBI:60240"/>
    </ligand>
</feature>
<protein>
    <submittedName>
        <fullName evidence="4">Nuclease</fullName>
    </submittedName>
</protein>
<dbReference type="InterPro" id="IPR034660">
    <property type="entry name" value="DinB/YfiT-like"/>
</dbReference>
<dbReference type="Gene3D" id="1.20.120.450">
    <property type="entry name" value="dinb family like domain"/>
    <property type="match status" value="1"/>
</dbReference>
<gene>
    <name evidence="4" type="ORF">ATO3_17850</name>
</gene>
<dbReference type="PANTHER" id="PTHR37302:SF3">
    <property type="entry name" value="DAMAGE-INDUCIBLE PROTEIN DINB"/>
    <property type="match status" value="1"/>
</dbReference>
<accession>A0A225NIT8</accession>
<keyword evidence="2 3" id="KW-0479">Metal-binding</keyword>
<dbReference type="InterPro" id="IPR007837">
    <property type="entry name" value="DinB"/>
</dbReference>
<dbReference type="RefSeq" id="WP_088651259.1">
    <property type="nucleotide sequence ID" value="NZ_AQQR01000008.1"/>
</dbReference>
<evidence type="ECO:0000256" key="2">
    <source>
        <dbReference type="ARBA" id="ARBA00022723"/>
    </source>
</evidence>
<dbReference type="EMBL" id="AQQR01000008">
    <property type="protein sequence ID" value="OWU71669.1"/>
    <property type="molecule type" value="Genomic_DNA"/>
</dbReference>
<evidence type="ECO:0000256" key="1">
    <source>
        <dbReference type="ARBA" id="ARBA00008635"/>
    </source>
</evidence>